<dbReference type="Proteomes" id="UP000183567">
    <property type="component" value="Unassembled WGS sequence"/>
</dbReference>
<organism evidence="2 3">
    <name type="scientific">Rhizopogon vesiculosus</name>
    <dbReference type="NCBI Taxonomy" id="180088"/>
    <lineage>
        <taxon>Eukaryota</taxon>
        <taxon>Fungi</taxon>
        <taxon>Dikarya</taxon>
        <taxon>Basidiomycota</taxon>
        <taxon>Agaricomycotina</taxon>
        <taxon>Agaricomycetes</taxon>
        <taxon>Agaricomycetidae</taxon>
        <taxon>Boletales</taxon>
        <taxon>Suillineae</taxon>
        <taxon>Rhizopogonaceae</taxon>
        <taxon>Rhizopogon</taxon>
    </lineage>
</organism>
<dbReference type="OrthoDB" id="2662268at2759"/>
<feature type="compositionally biased region" description="Polar residues" evidence="1">
    <location>
        <begin position="1"/>
        <end position="12"/>
    </location>
</feature>
<gene>
    <name evidence="2" type="ORF">AZE42_12255</name>
</gene>
<feature type="region of interest" description="Disordered" evidence="1">
    <location>
        <begin position="1"/>
        <end position="22"/>
    </location>
</feature>
<name>A0A1J8QT56_9AGAM</name>
<reference evidence="2 3" key="1">
    <citation type="submission" date="2016-03" db="EMBL/GenBank/DDBJ databases">
        <title>Comparative genomics of the ectomycorrhizal sister species Rhizopogon vinicolor and Rhizopogon vesiculosus (Basidiomycota: Boletales) reveals a divergence of the mating type B locus.</title>
        <authorList>
            <person name="Mujic A.B."/>
            <person name="Kuo A."/>
            <person name="Tritt A."/>
            <person name="Lipzen A."/>
            <person name="Chen C."/>
            <person name="Johnson J."/>
            <person name="Sharma A."/>
            <person name="Barry K."/>
            <person name="Grigoriev I.V."/>
            <person name="Spatafora J.W."/>
        </authorList>
    </citation>
    <scope>NUCLEOTIDE SEQUENCE [LARGE SCALE GENOMIC DNA]</scope>
    <source>
        <strain evidence="2 3">AM-OR11-056</strain>
    </source>
</reference>
<evidence type="ECO:0000256" key="1">
    <source>
        <dbReference type="SAM" id="MobiDB-lite"/>
    </source>
</evidence>
<accession>A0A1J8QT56</accession>
<keyword evidence="3" id="KW-1185">Reference proteome</keyword>
<protein>
    <submittedName>
        <fullName evidence="2">Uncharacterized protein</fullName>
    </submittedName>
</protein>
<evidence type="ECO:0000313" key="3">
    <source>
        <dbReference type="Proteomes" id="UP000183567"/>
    </source>
</evidence>
<dbReference type="EMBL" id="LVVM01004563">
    <property type="protein sequence ID" value="OJA12618.1"/>
    <property type="molecule type" value="Genomic_DNA"/>
</dbReference>
<comment type="caution">
    <text evidence="2">The sequence shown here is derived from an EMBL/GenBank/DDBJ whole genome shotgun (WGS) entry which is preliminary data.</text>
</comment>
<sequence>MLSSKMTASRRSSPYPAITPDLYGTPSRGLGVPIDVVGDQMTGSLGFRRVNLKILWPGYEHLDRIHPLDLYTPAGPFTRGQLAVQVAHAFARFMDELQGYPPAHHGATWRFR</sequence>
<proteinExistence type="predicted"/>
<evidence type="ECO:0000313" key="2">
    <source>
        <dbReference type="EMBL" id="OJA12618.1"/>
    </source>
</evidence>
<dbReference type="AlphaFoldDB" id="A0A1J8QT56"/>